<feature type="binding site" evidence="5">
    <location>
        <position position="18"/>
    </location>
    <ligand>
        <name>FAD</name>
        <dbReference type="ChEBI" id="CHEBI:57692"/>
    </ligand>
</feature>
<dbReference type="InterPro" id="IPR050281">
    <property type="entry name" value="Flavin_monoamine_oxidase"/>
</dbReference>
<dbReference type="Pfam" id="PF01593">
    <property type="entry name" value="Amino_oxidase"/>
    <property type="match status" value="1"/>
</dbReference>
<dbReference type="SUPFAM" id="SSF54373">
    <property type="entry name" value="FAD-linked reductases, C-terminal domain"/>
    <property type="match status" value="1"/>
</dbReference>
<proteinExistence type="inferred from homology"/>
<protein>
    <recommendedName>
        <fullName evidence="6">Amine oxidase domain-containing protein</fullName>
    </recommendedName>
</protein>
<dbReference type="Gene3D" id="3.90.660.10">
    <property type="match status" value="1"/>
</dbReference>
<comment type="cofactor">
    <cofactor evidence="1">
        <name>FAD</name>
        <dbReference type="ChEBI" id="CHEBI:57692"/>
    </cofactor>
</comment>
<reference evidence="8" key="1">
    <citation type="journal article" date="2016" name="Nat. Commun.">
        <title>The Gonium pectorale genome demonstrates co-option of cell cycle regulation during the evolution of multicellularity.</title>
        <authorList>
            <person name="Hanschen E.R."/>
            <person name="Marriage T.N."/>
            <person name="Ferris P.J."/>
            <person name="Hamaji T."/>
            <person name="Toyoda A."/>
            <person name="Fujiyama A."/>
            <person name="Neme R."/>
            <person name="Noguchi H."/>
            <person name="Minakuchi Y."/>
            <person name="Suzuki M."/>
            <person name="Kawai-Toyooka H."/>
            <person name="Smith D.R."/>
            <person name="Sparks H."/>
            <person name="Anderson J."/>
            <person name="Bakaric R."/>
            <person name="Luria V."/>
            <person name="Karger A."/>
            <person name="Kirschner M.W."/>
            <person name="Durand P.M."/>
            <person name="Michod R.E."/>
            <person name="Nozaki H."/>
            <person name="Olson B.J."/>
        </authorList>
    </citation>
    <scope>NUCLEOTIDE SEQUENCE [LARGE SCALE GENOMIC DNA]</scope>
    <source>
        <strain evidence="8">NIES-2863</strain>
    </source>
</reference>
<evidence type="ECO:0000313" key="8">
    <source>
        <dbReference type="Proteomes" id="UP000075714"/>
    </source>
</evidence>
<accession>A0A150GDX3</accession>
<dbReference type="GO" id="GO:0046592">
    <property type="term" value="F:polyamine oxidase activity"/>
    <property type="evidence" value="ECO:0007669"/>
    <property type="project" value="TreeGrafter"/>
</dbReference>
<dbReference type="OrthoDB" id="5046242at2759"/>
<dbReference type="GO" id="GO:0006598">
    <property type="term" value="P:polyamine catabolic process"/>
    <property type="evidence" value="ECO:0007669"/>
    <property type="project" value="TreeGrafter"/>
</dbReference>
<gene>
    <name evidence="7" type="ORF">GPECTOR_34g709</name>
</gene>
<dbReference type="SUPFAM" id="SSF51905">
    <property type="entry name" value="FAD/NAD(P)-binding domain"/>
    <property type="match status" value="1"/>
</dbReference>
<dbReference type="PRINTS" id="PR00757">
    <property type="entry name" value="AMINEOXDASEF"/>
</dbReference>
<keyword evidence="8" id="KW-1185">Reference proteome</keyword>
<comment type="caution">
    <text evidence="7">The sequence shown here is derived from an EMBL/GenBank/DDBJ whole genome shotgun (WGS) entry which is preliminary data.</text>
</comment>
<dbReference type="STRING" id="33097.A0A150GDX3"/>
<dbReference type="Proteomes" id="UP000075714">
    <property type="component" value="Unassembled WGS sequence"/>
</dbReference>
<feature type="binding site" evidence="5">
    <location>
        <position position="354"/>
    </location>
    <ligand>
        <name>substrate</name>
    </ligand>
</feature>
<evidence type="ECO:0000313" key="7">
    <source>
        <dbReference type="EMBL" id="KXZ47550.1"/>
    </source>
</evidence>
<dbReference type="PROSITE" id="PS51257">
    <property type="entry name" value="PROKAR_LIPOPROTEIN"/>
    <property type="match status" value="1"/>
</dbReference>
<keyword evidence="4" id="KW-0560">Oxidoreductase</keyword>
<dbReference type="InterPro" id="IPR001613">
    <property type="entry name" value="Flavin_amine_oxidase"/>
</dbReference>
<dbReference type="PANTHER" id="PTHR10742:SF386">
    <property type="entry name" value="LYSINE-SPECIFIC HISTONE DEMETHYLASE 1A"/>
    <property type="match status" value="1"/>
</dbReference>
<name>A0A150GDX3_GONPE</name>
<dbReference type="Gene3D" id="3.50.50.60">
    <property type="entry name" value="FAD/NAD(P)-binding domain"/>
    <property type="match status" value="1"/>
</dbReference>
<dbReference type="InterPro" id="IPR036188">
    <property type="entry name" value="FAD/NAD-bd_sf"/>
</dbReference>
<evidence type="ECO:0000256" key="2">
    <source>
        <dbReference type="ARBA" id="ARBA00004723"/>
    </source>
</evidence>
<feature type="binding site" evidence="5">
    <location>
        <position position="225"/>
    </location>
    <ligand>
        <name>FAD</name>
        <dbReference type="ChEBI" id="CHEBI:57692"/>
    </ligand>
</feature>
<evidence type="ECO:0000256" key="4">
    <source>
        <dbReference type="ARBA" id="ARBA00023002"/>
    </source>
</evidence>
<organism evidence="7 8">
    <name type="scientific">Gonium pectorale</name>
    <name type="common">Green alga</name>
    <dbReference type="NCBI Taxonomy" id="33097"/>
    <lineage>
        <taxon>Eukaryota</taxon>
        <taxon>Viridiplantae</taxon>
        <taxon>Chlorophyta</taxon>
        <taxon>core chlorophytes</taxon>
        <taxon>Chlorophyceae</taxon>
        <taxon>CS clade</taxon>
        <taxon>Chlamydomonadales</taxon>
        <taxon>Volvocaceae</taxon>
        <taxon>Gonium</taxon>
    </lineage>
</organism>
<evidence type="ECO:0000256" key="1">
    <source>
        <dbReference type="ARBA" id="ARBA00001974"/>
    </source>
</evidence>
<evidence type="ECO:0000256" key="3">
    <source>
        <dbReference type="ARBA" id="ARBA00005995"/>
    </source>
</evidence>
<comment type="pathway">
    <text evidence="2">Amine and polyamine degradation; spermine degradation.</text>
</comment>
<comment type="similarity">
    <text evidence="3">Belongs to the flavin monoamine oxidase family.</text>
</comment>
<dbReference type="AlphaFoldDB" id="A0A150GDX3"/>
<evidence type="ECO:0000256" key="5">
    <source>
        <dbReference type="PIRSR" id="PIRSR601613-1"/>
    </source>
</evidence>
<evidence type="ECO:0000259" key="6">
    <source>
        <dbReference type="Pfam" id="PF01593"/>
    </source>
</evidence>
<dbReference type="InterPro" id="IPR002937">
    <property type="entry name" value="Amino_oxidase"/>
</dbReference>
<feature type="domain" description="Amine oxidase" evidence="6">
    <location>
        <begin position="17"/>
        <end position="462"/>
    </location>
</feature>
<dbReference type="PANTHER" id="PTHR10742">
    <property type="entry name" value="FLAVIN MONOAMINE OXIDASE"/>
    <property type="match status" value="1"/>
</dbReference>
<dbReference type="EMBL" id="LSYV01000035">
    <property type="protein sequence ID" value="KXZ47550.1"/>
    <property type="molecule type" value="Genomic_DNA"/>
</dbReference>
<sequence>MDCQPRTADVLVIGAGISGLSCAAVLRDAGLRVTVLESRRRIGGRLHTVTLSDGTPQPGWAVDLGGAWVHGIGSSAAPNRLFAMARQLQLSCRHTDYADAVVYTADGVKLEERAVADMEHLYHAFEEHLHSLLHSPDPRLALLPIQTVLEAFASSRNLTPHQRADLAFAVSNHIEHYWAGEAASMGVAALDEEVLPGGDVVLAEGYGTIVQHLSSGLDVRLGHEVTAVQYDGTDSGHGVAVTARRLPLAGAGTGGAAVHFTAHAAVVTLPLGVLRSGAVAFEPALARADAAKAAAIRGLGTAVYNKVIMLFDPADVFWDATTFIYRVPAPQEMGRWSYFLNLHTVTGAPVLVAFNLGEAAAALEALSDQDTVAGAMAALEGLYGPARVRRPRQAIVTRWGSDPHSRMSYTYVPAGLTTAAFDDLARPVLGRLFFAGEATHRRHYGTAHGALESGRSAAAAILQELHARQLLLRPRTLNFQQRPWRIPVCGVGMTCVAGAHAVPAAAAFGAKYGSMSAGITATGAVLALVPTDGRTAQPESAAPEAVQEEEEDMCWSRAATRKGADGLADSVEPAASSVALCSKL</sequence>